<dbReference type="GO" id="GO:0032040">
    <property type="term" value="C:small-subunit processome"/>
    <property type="evidence" value="ECO:0007669"/>
    <property type="project" value="TreeGrafter"/>
</dbReference>
<evidence type="ECO:0000313" key="6">
    <source>
        <dbReference type="Proteomes" id="UP000247409"/>
    </source>
</evidence>
<proteinExistence type="inferred from homology"/>
<evidence type="ECO:0000256" key="3">
    <source>
        <dbReference type="ARBA" id="ARBA00023274"/>
    </source>
</evidence>
<comment type="similarity">
    <text evidence="1 4">Belongs to the eukaryotic ribosomal protein eS7 family.</text>
</comment>
<evidence type="ECO:0000313" key="5">
    <source>
        <dbReference type="EMBL" id="PXF48605.1"/>
    </source>
</evidence>
<dbReference type="GO" id="GO:0022627">
    <property type="term" value="C:cytosolic small ribosomal subunit"/>
    <property type="evidence" value="ECO:0007669"/>
    <property type="project" value="TreeGrafter"/>
</dbReference>
<dbReference type="EMBL" id="NBIV01000012">
    <property type="protein sequence ID" value="PXF48605.1"/>
    <property type="molecule type" value="Genomic_DNA"/>
</dbReference>
<dbReference type="PANTHER" id="PTHR11278">
    <property type="entry name" value="40S RIBOSOMAL PROTEIN S7"/>
    <property type="match status" value="1"/>
</dbReference>
<keyword evidence="3 4" id="KW-0687">Ribonucleoprotein</keyword>
<keyword evidence="6" id="KW-1185">Reference proteome</keyword>
<keyword evidence="2 4" id="KW-0689">Ribosomal protein</keyword>
<protein>
    <recommendedName>
        <fullName evidence="4">40S ribosomal protein S7</fullName>
    </recommendedName>
</protein>
<dbReference type="AlphaFoldDB" id="A0A2V3J2K1"/>
<dbReference type="Pfam" id="PF01251">
    <property type="entry name" value="Ribosomal_S7e"/>
    <property type="match status" value="1"/>
</dbReference>
<dbReference type="PANTHER" id="PTHR11278:SF0">
    <property type="entry name" value="SMALL RIBOSOMAL SUBUNIT PROTEIN ES7"/>
    <property type="match status" value="1"/>
</dbReference>
<dbReference type="Proteomes" id="UP000247409">
    <property type="component" value="Unassembled WGS sequence"/>
</dbReference>
<dbReference type="STRING" id="448386.A0A2V3J2K1"/>
<dbReference type="GO" id="GO:0006412">
    <property type="term" value="P:translation"/>
    <property type="evidence" value="ECO:0007669"/>
    <property type="project" value="InterPro"/>
</dbReference>
<evidence type="ECO:0000256" key="4">
    <source>
        <dbReference type="RuleBase" id="RU364105"/>
    </source>
</evidence>
<evidence type="ECO:0000256" key="1">
    <source>
        <dbReference type="ARBA" id="ARBA00007820"/>
    </source>
</evidence>
<sequence length="192" mass="22045">MVLHKIQKEKGAEPEPFEKNVAQALADLEASGSEIKAELKELFISAAKEVECAGGKTAVVIFVPYRLLQKFHKIQTRLVRELEKKFSGKPVIIVAQRRILPREKNGSRLQKQKRPRSRTLTSVHDQILEDLVFPTEIVAKRVRYKVDGSRLLRVFLDPKDQPNIEYKTQTFQSVYKKLTGKDVVFEFPITSE</sequence>
<dbReference type="OrthoDB" id="1724687at2759"/>
<dbReference type="InterPro" id="IPR000554">
    <property type="entry name" value="Ribosomal_eS7"/>
</dbReference>
<organism evidence="5 6">
    <name type="scientific">Gracilariopsis chorda</name>
    <dbReference type="NCBI Taxonomy" id="448386"/>
    <lineage>
        <taxon>Eukaryota</taxon>
        <taxon>Rhodophyta</taxon>
        <taxon>Florideophyceae</taxon>
        <taxon>Rhodymeniophycidae</taxon>
        <taxon>Gracilariales</taxon>
        <taxon>Gracilariaceae</taxon>
        <taxon>Gracilariopsis</taxon>
    </lineage>
</organism>
<name>A0A2V3J2K1_9FLOR</name>
<dbReference type="GO" id="GO:0030686">
    <property type="term" value="C:90S preribosome"/>
    <property type="evidence" value="ECO:0007669"/>
    <property type="project" value="TreeGrafter"/>
</dbReference>
<reference evidence="5 6" key="1">
    <citation type="journal article" date="2018" name="Mol. Biol. Evol.">
        <title>Analysis of the draft genome of the red seaweed Gracilariopsis chorda provides insights into genome size evolution in Rhodophyta.</title>
        <authorList>
            <person name="Lee J."/>
            <person name="Yang E.C."/>
            <person name="Graf L."/>
            <person name="Yang J.H."/>
            <person name="Qiu H."/>
            <person name="Zel Zion U."/>
            <person name="Chan C.X."/>
            <person name="Stephens T.G."/>
            <person name="Weber A.P.M."/>
            <person name="Boo G.H."/>
            <person name="Boo S.M."/>
            <person name="Kim K.M."/>
            <person name="Shin Y."/>
            <person name="Jung M."/>
            <person name="Lee S.J."/>
            <person name="Yim H.S."/>
            <person name="Lee J.H."/>
            <person name="Bhattacharya D."/>
            <person name="Yoon H.S."/>
        </authorList>
    </citation>
    <scope>NUCLEOTIDE SEQUENCE [LARGE SCALE GENOMIC DNA]</scope>
    <source>
        <strain evidence="5 6">SKKU-2015</strain>
        <tissue evidence="5">Whole body</tissue>
    </source>
</reference>
<gene>
    <name evidence="5" type="ORF">BWQ96_01457</name>
</gene>
<dbReference type="GO" id="GO:0003735">
    <property type="term" value="F:structural constituent of ribosome"/>
    <property type="evidence" value="ECO:0007669"/>
    <property type="project" value="InterPro"/>
</dbReference>
<dbReference type="GO" id="GO:0006364">
    <property type="term" value="P:rRNA processing"/>
    <property type="evidence" value="ECO:0007669"/>
    <property type="project" value="TreeGrafter"/>
</dbReference>
<evidence type="ECO:0000256" key="2">
    <source>
        <dbReference type="ARBA" id="ARBA00022980"/>
    </source>
</evidence>
<comment type="caution">
    <text evidence="5">The sequence shown here is derived from an EMBL/GenBank/DDBJ whole genome shotgun (WGS) entry which is preliminary data.</text>
</comment>
<dbReference type="GO" id="GO:0042274">
    <property type="term" value="P:ribosomal small subunit biogenesis"/>
    <property type="evidence" value="ECO:0007669"/>
    <property type="project" value="TreeGrafter"/>
</dbReference>
<accession>A0A2V3J2K1</accession>